<dbReference type="KEGG" id="char:105902102"/>
<dbReference type="Proteomes" id="UP000515152">
    <property type="component" value="Chromosome 15"/>
</dbReference>
<feature type="compositionally biased region" description="Polar residues" evidence="2">
    <location>
        <begin position="136"/>
        <end position="147"/>
    </location>
</feature>
<evidence type="ECO:0000256" key="1">
    <source>
        <dbReference type="SAM" id="Coils"/>
    </source>
</evidence>
<feature type="compositionally biased region" description="Pro residues" evidence="2">
    <location>
        <begin position="224"/>
        <end position="234"/>
    </location>
</feature>
<feature type="region of interest" description="Disordered" evidence="2">
    <location>
        <begin position="203"/>
        <end position="237"/>
    </location>
</feature>
<feature type="compositionally biased region" description="Low complexity" evidence="2">
    <location>
        <begin position="100"/>
        <end position="135"/>
    </location>
</feature>
<gene>
    <name evidence="4" type="primary">LOC105902102</name>
</gene>
<evidence type="ECO:0000313" key="4">
    <source>
        <dbReference type="RefSeq" id="XP_031437805.1"/>
    </source>
</evidence>
<sequence length="298" mass="32078">MTDTHMEELVEQARAMATGEPEGARYHGDALLAPDTDFMTDDRSSAASGLDVSERLTYLEQRVQMQEDELQLLKMALADVLKRLNISEEQQANKKAPAKATRPASLALPPRPSLTSSAAPARKSISSTPPSTASSRNYTPSTATKSPVVSAKDPPGTPSKARSSTTTTSVTCKKQDRKPGASVAGTRRVTHCKVTMQIYLSRLSRRTGSSESVTPTSVPSNHTEPPPAKSPPPRVTDACDRTKLAPLPSPRQSPAFPLPLHKAPCHSVTSFVASFSPLDASSYRSSIRSPSQYFQICY</sequence>
<dbReference type="AlphaFoldDB" id="A0A6P8GSQ3"/>
<organism evidence="3 4">
    <name type="scientific">Clupea harengus</name>
    <name type="common">Atlantic herring</name>
    <dbReference type="NCBI Taxonomy" id="7950"/>
    <lineage>
        <taxon>Eukaryota</taxon>
        <taxon>Metazoa</taxon>
        <taxon>Chordata</taxon>
        <taxon>Craniata</taxon>
        <taxon>Vertebrata</taxon>
        <taxon>Euteleostomi</taxon>
        <taxon>Actinopterygii</taxon>
        <taxon>Neopterygii</taxon>
        <taxon>Teleostei</taxon>
        <taxon>Clupei</taxon>
        <taxon>Clupeiformes</taxon>
        <taxon>Clupeoidei</taxon>
        <taxon>Clupeidae</taxon>
        <taxon>Clupea</taxon>
    </lineage>
</organism>
<feature type="coiled-coil region" evidence="1">
    <location>
        <begin position="56"/>
        <end position="83"/>
    </location>
</feature>
<evidence type="ECO:0000256" key="2">
    <source>
        <dbReference type="SAM" id="MobiDB-lite"/>
    </source>
</evidence>
<name>A0A6P8GSQ3_CLUHA</name>
<feature type="compositionally biased region" description="Low complexity" evidence="2">
    <location>
        <begin position="209"/>
        <end position="220"/>
    </location>
</feature>
<protein>
    <submittedName>
        <fullName evidence="4">Echinoderm microtubule-associated protein-like 4 isoform X2</fullName>
    </submittedName>
</protein>
<keyword evidence="1" id="KW-0175">Coiled coil</keyword>
<dbReference type="GeneID" id="105902102"/>
<reference evidence="4" key="1">
    <citation type="submission" date="2025-08" db="UniProtKB">
        <authorList>
            <consortium name="RefSeq"/>
        </authorList>
    </citation>
    <scope>IDENTIFICATION</scope>
</reference>
<accession>A0A6P8GSQ3</accession>
<keyword evidence="3" id="KW-1185">Reference proteome</keyword>
<evidence type="ECO:0000313" key="3">
    <source>
        <dbReference type="Proteomes" id="UP000515152"/>
    </source>
</evidence>
<dbReference type="RefSeq" id="XP_031437805.1">
    <property type="nucleotide sequence ID" value="XM_031581945.2"/>
</dbReference>
<proteinExistence type="predicted"/>
<feature type="region of interest" description="Disordered" evidence="2">
    <location>
        <begin position="89"/>
        <end position="188"/>
    </location>
</feature>